<gene>
    <name evidence="2" type="ORF">E0486_16375</name>
</gene>
<dbReference type="CDD" id="cd06588">
    <property type="entry name" value="PhnB_like"/>
    <property type="match status" value="1"/>
</dbReference>
<dbReference type="EMBL" id="SKFH01000040">
    <property type="protein sequence ID" value="TCZ67062.1"/>
    <property type="molecule type" value="Genomic_DNA"/>
</dbReference>
<dbReference type="Pfam" id="PF06983">
    <property type="entry name" value="3-dmu-9_3-mt"/>
    <property type="match status" value="1"/>
</dbReference>
<evidence type="ECO:0000259" key="1">
    <source>
        <dbReference type="Pfam" id="PF06983"/>
    </source>
</evidence>
<reference evidence="2 3" key="1">
    <citation type="submission" date="2019-03" db="EMBL/GenBank/DDBJ databases">
        <authorList>
            <person name="Kim M.K.M."/>
        </authorList>
    </citation>
    <scope>NUCLEOTIDE SEQUENCE [LARGE SCALE GENOMIC DNA]</scope>
    <source>
        <strain evidence="2 3">17J68-15</strain>
    </source>
</reference>
<dbReference type="PANTHER" id="PTHR33990:SF1">
    <property type="entry name" value="PROTEIN YJDN"/>
    <property type="match status" value="1"/>
</dbReference>
<name>A0A4R4DWQ1_9BACT</name>
<proteinExistence type="predicted"/>
<organism evidence="2 3">
    <name type="scientific">Flaviaesturariibacter aridisoli</name>
    <dbReference type="NCBI Taxonomy" id="2545761"/>
    <lineage>
        <taxon>Bacteria</taxon>
        <taxon>Pseudomonadati</taxon>
        <taxon>Bacteroidota</taxon>
        <taxon>Chitinophagia</taxon>
        <taxon>Chitinophagales</taxon>
        <taxon>Chitinophagaceae</taxon>
        <taxon>Flaviaestuariibacter</taxon>
    </lineage>
</organism>
<dbReference type="SUPFAM" id="SSF54593">
    <property type="entry name" value="Glyoxalase/Bleomycin resistance protein/Dihydroxybiphenyl dioxygenase"/>
    <property type="match status" value="1"/>
</dbReference>
<dbReference type="Gene3D" id="3.10.180.10">
    <property type="entry name" value="2,3-Dihydroxybiphenyl 1,2-Dioxygenase, domain 1"/>
    <property type="match status" value="1"/>
</dbReference>
<dbReference type="AlphaFoldDB" id="A0A4R4DWQ1"/>
<dbReference type="InterPro" id="IPR029068">
    <property type="entry name" value="Glyas_Bleomycin-R_OHBP_Dase"/>
</dbReference>
<evidence type="ECO:0000313" key="3">
    <source>
        <dbReference type="Proteomes" id="UP000295164"/>
    </source>
</evidence>
<dbReference type="InterPro" id="IPR028973">
    <property type="entry name" value="PhnB-like"/>
</dbReference>
<keyword evidence="3" id="KW-1185">Reference proteome</keyword>
<feature type="domain" description="PhnB-like" evidence="1">
    <location>
        <begin position="3"/>
        <end position="137"/>
    </location>
</feature>
<dbReference type="RefSeq" id="WP_131853752.1">
    <property type="nucleotide sequence ID" value="NZ_SKFH01000040.1"/>
</dbReference>
<dbReference type="PANTHER" id="PTHR33990">
    <property type="entry name" value="PROTEIN YJDN-RELATED"/>
    <property type="match status" value="1"/>
</dbReference>
<evidence type="ECO:0000313" key="2">
    <source>
        <dbReference type="EMBL" id="TCZ67062.1"/>
    </source>
</evidence>
<accession>A0A4R4DWQ1</accession>
<sequence>MAKVSIYLNFQGNTEEAFRYYKDVFGTDFSSPFLFMRDIPPMPGMQPLPESEQGAVMHVALPILGGTEIMGTDMLESMGHKLVIGNNTTINLEPDTRAETERLFNALSAGGSNIAPLSDQFWGAYWGCCLDKFGIRWMFNCYEKREA</sequence>
<comment type="caution">
    <text evidence="2">The sequence shown here is derived from an EMBL/GenBank/DDBJ whole genome shotgun (WGS) entry which is preliminary data.</text>
</comment>
<protein>
    <submittedName>
        <fullName evidence="2">VOC family protein</fullName>
    </submittedName>
</protein>
<dbReference type="Proteomes" id="UP000295164">
    <property type="component" value="Unassembled WGS sequence"/>
</dbReference>
<dbReference type="OrthoDB" id="9795306at2"/>